<dbReference type="AlphaFoldDB" id="A0A7S2N835"/>
<proteinExistence type="predicted"/>
<name>A0A7S2N835_9DINO</name>
<organism evidence="1">
    <name type="scientific">Zooxanthella nutricula</name>
    <dbReference type="NCBI Taxonomy" id="1333877"/>
    <lineage>
        <taxon>Eukaryota</taxon>
        <taxon>Sar</taxon>
        <taxon>Alveolata</taxon>
        <taxon>Dinophyceae</taxon>
        <taxon>Peridiniales</taxon>
        <taxon>Peridiniales incertae sedis</taxon>
        <taxon>Zooxanthella</taxon>
    </lineage>
</organism>
<reference evidence="1" key="1">
    <citation type="submission" date="2021-01" db="EMBL/GenBank/DDBJ databases">
        <authorList>
            <person name="Corre E."/>
            <person name="Pelletier E."/>
            <person name="Niang G."/>
            <person name="Scheremetjew M."/>
            <person name="Finn R."/>
            <person name="Kale V."/>
            <person name="Holt S."/>
            <person name="Cochrane G."/>
            <person name="Meng A."/>
            <person name="Brown T."/>
            <person name="Cohen L."/>
        </authorList>
    </citation>
    <scope>NUCLEOTIDE SEQUENCE</scope>
    <source>
        <strain evidence="1">RCC3387</strain>
    </source>
</reference>
<sequence length="271" mass="29614">MGSTLAGRQVLPQVSMQGAKAPFPLPDLRVVLNLQTPGWEAGDFEGTLVMRDDGKNDVRKFIKDSVASRSTFDLPFFGPQVGPGSDPKWVALRDELVAGTLAPLRVGGAALTGPGLADLIIKGFDAAQRKEEVHTRSIIRTAVFDGFLAPLVEKLASEYKAGTPVPAAGGEYRPGFQDTHRHATEAAFREATSQITAPELVEEAWQDLQAQMDERWGLAKQAMHNIGLEVVRTKKEHMQTGYSLGFASLPIYKSREIVYYKNGQEVPSGWH</sequence>
<protein>
    <submittedName>
        <fullName evidence="1">Uncharacterized protein</fullName>
    </submittedName>
</protein>
<dbReference type="EMBL" id="HBGW01017183">
    <property type="protein sequence ID" value="CAD9525589.1"/>
    <property type="molecule type" value="Transcribed_RNA"/>
</dbReference>
<accession>A0A7S2N835</accession>
<evidence type="ECO:0000313" key="1">
    <source>
        <dbReference type="EMBL" id="CAD9525589.1"/>
    </source>
</evidence>
<gene>
    <name evidence="1" type="ORF">BRAN1462_LOCUS10904</name>
</gene>